<name>X0S1D8_9ZZZZ</name>
<accession>X0S1D8</accession>
<evidence type="ECO:0000313" key="2">
    <source>
        <dbReference type="EMBL" id="GAF69056.1"/>
    </source>
</evidence>
<sequence>DQVGRIILQDLEMLALAQEVEKLAPEAEDGEEERISTGEGEINPEAVTVTLAVTPVEGEVLTVAESCADNFSGRLALALRPFGEHLTVEARSTWSATAGPPVCSQLLGLGLKDLKGSDEGSPIPREP</sequence>
<feature type="non-terminal residue" evidence="2">
    <location>
        <position position="1"/>
    </location>
</feature>
<reference evidence="2" key="1">
    <citation type="journal article" date="2014" name="Front. Microbiol.">
        <title>High frequency of phylogenetically diverse reductive dehalogenase-homologous genes in deep subseafloor sedimentary metagenomes.</title>
        <authorList>
            <person name="Kawai M."/>
            <person name="Futagami T."/>
            <person name="Toyoda A."/>
            <person name="Takaki Y."/>
            <person name="Nishi S."/>
            <person name="Hori S."/>
            <person name="Arai W."/>
            <person name="Tsubouchi T."/>
            <person name="Morono Y."/>
            <person name="Uchiyama I."/>
            <person name="Ito T."/>
            <person name="Fujiyama A."/>
            <person name="Inagaki F."/>
            <person name="Takami H."/>
        </authorList>
    </citation>
    <scope>NUCLEOTIDE SEQUENCE</scope>
    <source>
        <strain evidence="2">Expedition CK06-06</strain>
    </source>
</reference>
<evidence type="ECO:0000256" key="1">
    <source>
        <dbReference type="SAM" id="MobiDB-lite"/>
    </source>
</evidence>
<comment type="caution">
    <text evidence="2">The sequence shown here is derived from an EMBL/GenBank/DDBJ whole genome shotgun (WGS) entry which is preliminary data.</text>
</comment>
<dbReference type="EMBL" id="BARS01007762">
    <property type="protein sequence ID" value="GAF69056.1"/>
    <property type="molecule type" value="Genomic_DNA"/>
</dbReference>
<feature type="region of interest" description="Disordered" evidence="1">
    <location>
        <begin position="24"/>
        <end position="43"/>
    </location>
</feature>
<gene>
    <name evidence="2" type="ORF">S01H1_14890</name>
</gene>
<proteinExistence type="predicted"/>
<organism evidence="2">
    <name type="scientific">marine sediment metagenome</name>
    <dbReference type="NCBI Taxonomy" id="412755"/>
    <lineage>
        <taxon>unclassified sequences</taxon>
        <taxon>metagenomes</taxon>
        <taxon>ecological metagenomes</taxon>
    </lineage>
</organism>
<protein>
    <submittedName>
        <fullName evidence="2">Uncharacterized protein</fullName>
    </submittedName>
</protein>
<dbReference type="AlphaFoldDB" id="X0S1D8"/>